<evidence type="ECO:0000313" key="1">
    <source>
        <dbReference type="EMBL" id="QHT28703.1"/>
    </source>
</evidence>
<sequence>MGVLQTLRENKKIICLAFSPQTFNKNKAVLFNKTIRTRLFPSNVEVIDIRKHIEENELNKDIKRYVFFGYNECLRSNNHWMDTLMAGHLVGLKNTALIVTPQNMHNIWKCINSKFFFNQISDNFDTLENNINTGAKLLNKNLLWDTLEQDCILK</sequence>
<accession>A0A6C0EJT6</accession>
<proteinExistence type="predicted"/>
<name>A0A6C0EJT6_9ZZZZ</name>
<reference evidence="1" key="1">
    <citation type="journal article" date="2020" name="Nature">
        <title>Giant virus diversity and host interactions through global metagenomics.</title>
        <authorList>
            <person name="Schulz F."/>
            <person name="Roux S."/>
            <person name="Paez-Espino D."/>
            <person name="Jungbluth S."/>
            <person name="Walsh D.A."/>
            <person name="Denef V.J."/>
            <person name="McMahon K.D."/>
            <person name="Konstantinidis K.T."/>
            <person name="Eloe-Fadrosh E.A."/>
            <person name="Kyrpides N.C."/>
            <person name="Woyke T."/>
        </authorList>
    </citation>
    <scope>NUCLEOTIDE SEQUENCE</scope>
    <source>
        <strain evidence="1">GVMAG-M-3300001351-8</strain>
    </source>
</reference>
<dbReference type="AlphaFoldDB" id="A0A6C0EJT6"/>
<protein>
    <submittedName>
        <fullName evidence="1">Uncharacterized protein</fullName>
    </submittedName>
</protein>
<organism evidence="1">
    <name type="scientific">viral metagenome</name>
    <dbReference type="NCBI Taxonomy" id="1070528"/>
    <lineage>
        <taxon>unclassified sequences</taxon>
        <taxon>metagenomes</taxon>
        <taxon>organismal metagenomes</taxon>
    </lineage>
</organism>
<dbReference type="EMBL" id="MN738863">
    <property type="protein sequence ID" value="QHT28703.1"/>
    <property type="molecule type" value="Genomic_DNA"/>
</dbReference>